<dbReference type="InterPro" id="IPR012899">
    <property type="entry name" value="LTXXQ"/>
</dbReference>
<dbReference type="Proteomes" id="UP000054422">
    <property type="component" value="Unassembled WGS sequence"/>
</dbReference>
<comment type="subcellular location">
    <subcellularLocation>
        <location evidence="1">Periplasm</location>
    </subcellularLocation>
</comment>
<keyword evidence="3 5" id="KW-0732">Signal</keyword>
<reference evidence="6 7" key="1">
    <citation type="submission" date="2014-05" db="EMBL/GenBank/DDBJ databases">
        <authorList>
            <person name="Rizzardi K."/>
            <person name="Winiecka-Krusnell J."/>
            <person name="Ramliden M."/>
            <person name="Alm E."/>
            <person name="Andersson S."/>
            <person name="Byfors S."/>
        </authorList>
    </citation>
    <scope>NUCLEOTIDE SEQUENCE [LARGE SCALE GENOMIC DNA]</scope>
    <source>
        <strain evidence="6 7">LEGN</strain>
    </source>
</reference>
<evidence type="ECO:0000256" key="4">
    <source>
        <dbReference type="ARBA" id="ARBA00022764"/>
    </source>
</evidence>
<organism evidence="6 7">
    <name type="scientific">Legionella norrlandica</name>
    <dbReference type="NCBI Taxonomy" id="1498499"/>
    <lineage>
        <taxon>Bacteria</taxon>
        <taxon>Pseudomonadati</taxon>
        <taxon>Pseudomonadota</taxon>
        <taxon>Gammaproteobacteria</taxon>
        <taxon>Legionellales</taxon>
        <taxon>Legionellaceae</taxon>
        <taxon>Legionella</taxon>
    </lineage>
</organism>
<comment type="similarity">
    <text evidence="2">Belongs to the CpxP/Spy family.</text>
</comment>
<dbReference type="GO" id="GO:0051082">
    <property type="term" value="F:unfolded protein binding"/>
    <property type="evidence" value="ECO:0007669"/>
    <property type="project" value="TreeGrafter"/>
</dbReference>
<keyword evidence="4" id="KW-0574">Periplasm</keyword>
<dbReference type="CDD" id="cd09916">
    <property type="entry name" value="CpxP_like"/>
    <property type="match status" value="1"/>
</dbReference>
<evidence type="ECO:0008006" key="8">
    <source>
        <dbReference type="Google" id="ProtNLM"/>
    </source>
</evidence>
<name>A0A0A2SVM4_9GAMM</name>
<sequence>MSKKYIWLTAFAFLLTLGQPVFADTNDNNQSKPCLCRDFKKQFSKLNLTQEQKAKIKAIKTQARSITKANYKQLKVIKQQINALIMSEKIDEAKLDNLISQRNKITGAMLKNRIMMKNQIYNVLTNEQKLQYKNMKQSHT</sequence>
<dbReference type="PANTHER" id="PTHR38102:SF1">
    <property type="entry name" value="PERIPLASMIC CHAPERONE SPY"/>
    <property type="match status" value="1"/>
</dbReference>
<accession>A0A0A2SVM4</accession>
<dbReference type="PANTHER" id="PTHR38102">
    <property type="entry name" value="PERIPLASMIC CHAPERONE SPY"/>
    <property type="match status" value="1"/>
</dbReference>
<dbReference type="OrthoDB" id="5648654at2"/>
<dbReference type="GO" id="GO:0030288">
    <property type="term" value="C:outer membrane-bounded periplasmic space"/>
    <property type="evidence" value="ECO:0007669"/>
    <property type="project" value="TreeGrafter"/>
</dbReference>
<protein>
    <recommendedName>
        <fullName evidence="8">16 kD immunogenic protein</fullName>
    </recommendedName>
</protein>
<keyword evidence="7" id="KW-1185">Reference proteome</keyword>
<dbReference type="InterPro" id="IPR052211">
    <property type="entry name" value="Cpx_auxiliary_protein"/>
</dbReference>
<gene>
    <name evidence="6" type="ORF">EP47_05560</name>
</gene>
<evidence type="ECO:0000313" key="7">
    <source>
        <dbReference type="Proteomes" id="UP000054422"/>
    </source>
</evidence>
<evidence type="ECO:0000313" key="6">
    <source>
        <dbReference type="EMBL" id="KGP63459.1"/>
    </source>
</evidence>
<dbReference type="Pfam" id="PF07813">
    <property type="entry name" value="LTXXQ"/>
    <property type="match status" value="1"/>
</dbReference>
<evidence type="ECO:0000256" key="5">
    <source>
        <dbReference type="SAM" id="SignalP"/>
    </source>
</evidence>
<feature type="signal peptide" evidence="5">
    <location>
        <begin position="1"/>
        <end position="23"/>
    </location>
</feature>
<dbReference type="STRING" id="1498499.EP47_05560"/>
<comment type="caution">
    <text evidence="6">The sequence shown here is derived from an EMBL/GenBank/DDBJ whole genome shotgun (WGS) entry which is preliminary data.</text>
</comment>
<evidence type="ECO:0000256" key="2">
    <source>
        <dbReference type="ARBA" id="ARBA00008441"/>
    </source>
</evidence>
<dbReference type="EMBL" id="JNCF01000016">
    <property type="protein sequence ID" value="KGP63459.1"/>
    <property type="molecule type" value="Genomic_DNA"/>
</dbReference>
<dbReference type="RefSeq" id="WP_035888730.1">
    <property type="nucleotide sequence ID" value="NZ_JNCF01000016.1"/>
</dbReference>
<evidence type="ECO:0000256" key="3">
    <source>
        <dbReference type="ARBA" id="ARBA00022729"/>
    </source>
</evidence>
<proteinExistence type="inferred from homology"/>
<evidence type="ECO:0000256" key="1">
    <source>
        <dbReference type="ARBA" id="ARBA00004418"/>
    </source>
</evidence>
<feature type="chain" id="PRO_5001993272" description="16 kD immunogenic protein" evidence="5">
    <location>
        <begin position="24"/>
        <end position="140"/>
    </location>
</feature>
<dbReference type="Gene3D" id="1.20.120.1490">
    <property type="match status" value="1"/>
</dbReference>
<dbReference type="AlphaFoldDB" id="A0A0A2SVM4"/>